<protein>
    <submittedName>
        <fullName evidence="4">Diguanylate cyclase</fullName>
    </submittedName>
</protein>
<evidence type="ECO:0000313" key="4">
    <source>
        <dbReference type="EMBL" id="MST68840.1"/>
    </source>
</evidence>
<dbReference type="InterPro" id="IPR029787">
    <property type="entry name" value="Nucleotide_cyclase"/>
</dbReference>
<dbReference type="InterPro" id="IPR035965">
    <property type="entry name" value="PAS-like_dom_sf"/>
</dbReference>
<dbReference type="InterPro" id="IPR035919">
    <property type="entry name" value="EAL_sf"/>
</dbReference>
<dbReference type="CDD" id="cd01948">
    <property type="entry name" value="EAL"/>
    <property type="match status" value="1"/>
</dbReference>
<dbReference type="CDD" id="cd00130">
    <property type="entry name" value="PAS"/>
    <property type="match status" value="1"/>
</dbReference>
<dbReference type="InterPro" id="IPR043128">
    <property type="entry name" value="Rev_trsase/Diguanyl_cyclase"/>
</dbReference>
<feature type="transmembrane region" description="Helical" evidence="1">
    <location>
        <begin position="257"/>
        <end position="278"/>
    </location>
</feature>
<dbReference type="NCBIfam" id="TIGR00254">
    <property type="entry name" value="GGDEF"/>
    <property type="match status" value="1"/>
</dbReference>
<proteinExistence type="predicted"/>
<evidence type="ECO:0000256" key="1">
    <source>
        <dbReference type="SAM" id="Phobius"/>
    </source>
</evidence>
<dbReference type="Pfam" id="PF00990">
    <property type="entry name" value="GGDEF"/>
    <property type="match status" value="3"/>
</dbReference>
<organism evidence="4">
    <name type="scientific">Baileyella intestinalis</name>
    <dbReference type="NCBI Taxonomy" id="2606709"/>
    <lineage>
        <taxon>Bacteria</taxon>
        <taxon>Bacillati</taxon>
        <taxon>Bacillota</taxon>
        <taxon>Clostridia</taxon>
        <taxon>Peptostreptococcales</taxon>
        <taxon>Anaerovoracaceae</taxon>
        <taxon>Baileyella</taxon>
    </lineage>
</organism>
<dbReference type="PANTHER" id="PTHR44757">
    <property type="entry name" value="DIGUANYLATE CYCLASE DGCP"/>
    <property type="match status" value="1"/>
</dbReference>
<name>A0A6A8M811_9FIRM</name>
<feature type="domain" description="EAL" evidence="2">
    <location>
        <begin position="756"/>
        <end position="1008"/>
    </location>
</feature>
<reference evidence="4" key="1">
    <citation type="submission" date="2019-09" db="EMBL/GenBank/DDBJ databases">
        <title>In-depth cultivation of the pig gut microbiome towards novel bacterial diversity and tailored functional studies.</title>
        <authorList>
            <person name="Wylensek D."/>
            <person name="Hitch T.C.A."/>
            <person name="Clavel T."/>
        </authorList>
    </citation>
    <scope>NUCLEOTIDE SEQUENCE</scope>
    <source>
        <strain evidence="4">RF-744-FAT-WT-3</strain>
    </source>
</reference>
<feature type="domain" description="GGDEF" evidence="3">
    <location>
        <begin position="319"/>
        <end position="450"/>
    </location>
</feature>
<dbReference type="InterPro" id="IPR052155">
    <property type="entry name" value="Biofilm_reg_signaling"/>
</dbReference>
<dbReference type="InterPro" id="IPR000014">
    <property type="entry name" value="PAS"/>
</dbReference>
<feature type="transmembrane region" description="Helical" evidence="1">
    <location>
        <begin position="12"/>
        <end position="31"/>
    </location>
</feature>
<dbReference type="SMART" id="SM00267">
    <property type="entry name" value="GGDEF"/>
    <property type="match status" value="2"/>
</dbReference>
<keyword evidence="1" id="KW-0812">Transmembrane</keyword>
<feature type="domain" description="GGDEF" evidence="3">
    <location>
        <begin position="1461"/>
        <end position="1586"/>
    </location>
</feature>
<dbReference type="Gene3D" id="3.20.20.450">
    <property type="entry name" value="EAL domain"/>
    <property type="match status" value="1"/>
</dbReference>
<dbReference type="SUPFAM" id="SSF141868">
    <property type="entry name" value="EAL domain-like"/>
    <property type="match status" value="1"/>
</dbReference>
<sequence length="1586" mass="179646">MGLNKKHKVLMNVLGGTLIICIILITVIATCRDVQSRKDSASAITESYAYELQRDFNRCIAVSETVAEWVADSKGNTEGFDAIARRLCRGSVVQIEIAPGGVITQGYPNNSVAASPASVFQDAKVKKVFEYASDHKKTVISGPINHPETGRSISVITPVFIHDGQGNEDRFWGYTIVIVKIPSIYSHTMRMLSSSGYNYCLDSTITPDSSSFKQIETSMPKGIKLKDPVGHGFDAGQCKWMINVTPKEGWISKERTVAVFLICFTVGTFIMFVLYRLFSNMENDERLRKMSYCDSLTGLLNRNGLISSLDEMTGNSDGLPLTMAILDIDDFKLINDLYGHAAGDQALKHLALLLKKNLPQDAVLGRTGGDEFCVIIPGKTADQCTSVIENLIHEAVSFSYKDKTIPFSISAGYAAYPDQASDRAELLVMADEALYSSKLTGKHVAKCYDPAMPPIKREQLRFNAKTLAAGIPGSLLVRRADKEGRILFANDNMLKLLNCKDMDELQEYSGLNYHNLIAPEDYDRVINSIWYHEGESSKDSEYFDGIIEYGIITRDGQTKPIVSMRRLVHDEHLGDVFFILIRGIDTVEERTNGYNDLTGMPNFNHFMQYAPEGIRSLRDQGEDPVIIYFDYSNFKMYNNQYGFYAGDQMICGLGNILRARMGEEQSARIESDHFIVYGKRSGIEDKIKDIFALIQRLPEMKPGIWIRAGIYLYNDASVTLEDACDRARLACVSLRGKMESDFVFFDDSIQEEAGMKEYVLKNFNRAISQRWIEVWYQPVIRSLTGTLCGVEALARWNDPVHGMISPGVFVPALEDAGIVDQLDLYVFEELCRSYGQRLRAGEELVPASFNLSRIDFQRDDMVDQIEYLSKKYKVPRDMTNIEITESAFVEDTQRIADAVNQFHQRGYQVWMDDFGTGYSSLGILKDVHFDEIKIDMSFLSSNSKESRSIIEATVRMAKNIGIQTLAEGVETEEQFLFMRKIGCEKIQGYYFGMPMPAEDVRPHCMKKDIREETARWRNYYDAMGRLDFLTGEPMCLIEDDGKNFNLIFSNEAFESVLRKDGYSSSEEWTKMLRENNSPVVSFLRQFADQKLRKQDGNHTISYPSGDHYMQMSGKLVAACSGHYLYQGTIQHVEIQQDKLNQRKADYLQNLFYMCNDVALLNYSDDTVTGLKSSLAVQPIGRRQSIRGIAGVLEEWNRICVYPEDRKRFREYSDAETLRKRVADSKDHILTGYFRSKNYKGEYNWLMHLVFPVPGREQEELMYVTVNGGFNIDSVVETLKTIEPDVIASLEKNGANGEVKSGISNSTLWKNLMAEAPGKYFWKDLDHRYLGASRNFLDYYGLDSEEDIIGKTDGEMGWHVEDDNIRELENELIQSGVPAFGIKNTTIRQGRLRPILVDKMPVYVDGKIQGVMGFFEDTEDLLSFVDSKINTATIDPVTGLSNGRGIAEGMEKYLKAHQQYNKDFALMRVYIREYSTFCSLYGEEAGDVLLHEIGKVLTGIRASEAVFGRLADSQFFIVKQFRDSDEISELAADIHRGINDLHQAGQWKCTCTAQITVSFVTEETSTDNLYERMIHKLMTDFGKSEEL</sequence>
<dbReference type="InterPro" id="IPR001633">
    <property type="entry name" value="EAL_dom"/>
</dbReference>
<dbReference type="PROSITE" id="PS50887">
    <property type="entry name" value="GGDEF"/>
    <property type="match status" value="3"/>
</dbReference>
<dbReference type="RefSeq" id="WP_154572309.1">
    <property type="nucleotide sequence ID" value="NZ_VUNB01000003.1"/>
</dbReference>
<evidence type="ECO:0000259" key="2">
    <source>
        <dbReference type="PROSITE" id="PS50883"/>
    </source>
</evidence>
<dbReference type="Pfam" id="PF08448">
    <property type="entry name" value="PAS_4"/>
    <property type="match status" value="1"/>
</dbReference>
<feature type="domain" description="GGDEF" evidence="3">
    <location>
        <begin position="622"/>
        <end position="747"/>
    </location>
</feature>
<keyword evidence="1" id="KW-1133">Transmembrane helix</keyword>
<gene>
    <name evidence="4" type="ORF">FYJ66_04440</name>
</gene>
<dbReference type="EMBL" id="VUNB01000003">
    <property type="protein sequence ID" value="MST68840.1"/>
    <property type="molecule type" value="Genomic_DNA"/>
</dbReference>
<accession>A0A6A8M811</accession>
<dbReference type="Gene3D" id="3.30.70.270">
    <property type="match status" value="3"/>
</dbReference>
<dbReference type="SUPFAM" id="SSF55785">
    <property type="entry name" value="PYP-like sensor domain (PAS domain)"/>
    <property type="match status" value="2"/>
</dbReference>
<dbReference type="SUPFAM" id="SSF55073">
    <property type="entry name" value="Nucleotide cyclase"/>
    <property type="match status" value="3"/>
</dbReference>
<dbReference type="CDD" id="cd01949">
    <property type="entry name" value="GGDEF"/>
    <property type="match status" value="1"/>
</dbReference>
<dbReference type="InterPro" id="IPR000160">
    <property type="entry name" value="GGDEF_dom"/>
</dbReference>
<keyword evidence="1" id="KW-0472">Membrane</keyword>
<dbReference type="PANTHER" id="PTHR44757:SF2">
    <property type="entry name" value="BIOFILM ARCHITECTURE MAINTENANCE PROTEIN MBAA"/>
    <property type="match status" value="1"/>
</dbReference>
<dbReference type="PROSITE" id="PS50883">
    <property type="entry name" value="EAL"/>
    <property type="match status" value="1"/>
</dbReference>
<dbReference type="InterPro" id="IPR013656">
    <property type="entry name" value="PAS_4"/>
</dbReference>
<comment type="caution">
    <text evidence="4">The sequence shown here is derived from an EMBL/GenBank/DDBJ whole genome shotgun (WGS) entry which is preliminary data.</text>
</comment>
<dbReference type="Gene3D" id="3.30.450.20">
    <property type="entry name" value="PAS domain"/>
    <property type="match status" value="2"/>
</dbReference>
<dbReference type="Pfam" id="PF00563">
    <property type="entry name" value="EAL"/>
    <property type="match status" value="1"/>
</dbReference>
<evidence type="ECO:0000259" key="3">
    <source>
        <dbReference type="PROSITE" id="PS50887"/>
    </source>
</evidence>
<dbReference type="SMART" id="SM00052">
    <property type="entry name" value="EAL"/>
    <property type="match status" value="1"/>
</dbReference>